<sequence>MKTDICCAGTLELLNEVSVPAQHVSAGIQLNVSSVTCMNRFVFGS</sequence>
<reference evidence="1 2" key="2">
    <citation type="submission" date="2020-06" db="EMBL/GenBank/DDBJ databases">
        <title>Complete Genome Sequence of Clostridium muelleri sp. nov. P21T, an Acid-Alcohol Producing Acetogen Isolated from Old Hay.</title>
        <authorList>
            <person name="Duncan K.E."/>
            <person name="Tanner R.S."/>
        </authorList>
    </citation>
    <scope>NUCLEOTIDE SEQUENCE [LARGE SCALE GENOMIC DNA]</scope>
    <source>
        <strain evidence="1 2">P21</strain>
    </source>
</reference>
<keyword evidence="2" id="KW-1185">Reference proteome</keyword>
<dbReference type="EMBL" id="JABBNI010000018">
    <property type="protein sequence ID" value="NMM63168.1"/>
    <property type="molecule type" value="Genomic_DNA"/>
</dbReference>
<protein>
    <submittedName>
        <fullName evidence="1">Uncharacterized protein</fullName>
    </submittedName>
</protein>
<name>A0A7Y0HPY1_9CLOT</name>
<dbReference type="Proteomes" id="UP000537131">
    <property type="component" value="Unassembled WGS sequence"/>
</dbReference>
<evidence type="ECO:0000313" key="1">
    <source>
        <dbReference type="EMBL" id="NMM63168.1"/>
    </source>
</evidence>
<dbReference type="AlphaFoldDB" id="A0A7Y0HPY1"/>
<reference evidence="1 2" key="1">
    <citation type="submission" date="2020-04" db="EMBL/GenBank/DDBJ databases">
        <authorList>
            <person name="Doyle D.A."/>
        </authorList>
    </citation>
    <scope>NUCLEOTIDE SEQUENCE [LARGE SCALE GENOMIC DNA]</scope>
    <source>
        <strain evidence="1 2">P21</strain>
    </source>
</reference>
<gene>
    <name evidence="1" type="ORF">HBE96_10755</name>
</gene>
<comment type="caution">
    <text evidence="1">The sequence shown here is derived from an EMBL/GenBank/DDBJ whole genome shotgun (WGS) entry which is preliminary data.</text>
</comment>
<evidence type="ECO:0000313" key="2">
    <source>
        <dbReference type="Proteomes" id="UP000537131"/>
    </source>
</evidence>
<organism evidence="1 2">
    <name type="scientific">Clostridium muellerianum</name>
    <dbReference type="NCBI Taxonomy" id="2716538"/>
    <lineage>
        <taxon>Bacteria</taxon>
        <taxon>Bacillati</taxon>
        <taxon>Bacillota</taxon>
        <taxon>Clostridia</taxon>
        <taxon>Eubacteriales</taxon>
        <taxon>Clostridiaceae</taxon>
        <taxon>Clostridium</taxon>
    </lineage>
</organism>
<proteinExistence type="predicted"/>
<dbReference type="RefSeq" id="WP_169297768.1">
    <property type="nucleotide sequence ID" value="NZ_JABBNI010000018.1"/>
</dbReference>
<accession>A0A7Y0HPY1</accession>